<accession>A0A1R7QD51</accession>
<dbReference type="EMBL" id="FUUY01000005">
    <property type="protein sequence ID" value="SJX22137.1"/>
    <property type="molecule type" value="Genomic_DNA"/>
</dbReference>
<dbReference type="Pfam" id="PF06821">
    <property type="entry name" value="Ser_hydrolase"/>
    <property type="match status" value="1"/>
</dbReference>
<dbReference type="Gene3D" id="3.40.50.1820">
    <property type="entry name" value="alpha/beta hydrolase"/>
    <property type="match status" value="1"/>
</dbReference>
<dbReference type="EC" id="3.-.-.-" evidence="1"/>
<dbReference type="PANTHER" id="PTHR15394:SF3">
    <property type="entry name" value="SERINE HYDROLASE RBBP9"/>
    <property type="match status" value="1"/>
</dbReference>
<evidence type="ECO:0000313" key="1">
    <source>
        <dbReference type="EMBL" id="SJX22137.1"/>
    </source>
</evidence>
<reference evidence="1 2" key="1">
    <citation type="submission" date="2017-02" db="EMBL/GenBank/DDBJ databases">
        <authorList>
            <person name="Peterson S.W."/>
        </authorList>
    </citation>
    <scope>NUCLEOTIDE SEQUENCE [LARGE SCALE GENOMIC DNA]</scope>
    <source>
        <strain evidence="1">C6</strain>
    </source>
</reference>
<sequence>MNGSKQHIYIVHGYQASPNDHWFPWLSQKLSQMDPHVEVKRLVLPHSDAPHFEEWQQALALQMTTLDEHTIIIAHSLGCLATLHYLSSKLRERRIKAIFCIAGFKAALKSLPVLSGFIAQAKLDSGILHSHIASRVVMFSNNDPYVPPPLALTFGHFLSAEVLEVKRAGHFMRENGYAEFELLLNTLKPLLQQQAVAQS</sequence>
<gene>
    <name evidence="1" type="primary">ydeN</name>
    <name evidence="1" type="ORF">ACNJC6_01769</name>
</gene>
<evidence type="ECO:0000313" key="2">
    <source>
        <dbReference type="Proteomes" id="UP000196240"/>
    </source>
</evidence>
<name>A0A1R7QD51_ACIJO</name>
<organism evidence="1 2">
    <name type="scientific">Acinetobacter johnsonii</name>
    <dbReference type="NCBI Taxonomy" id="40214"/>
    <lineage>
        <taxon>Bacteria</taxon>
        <taxon>Pseudomonadati</taxon>
        <taxon>Pseudomonadota</taxon>
        <taxon>Gammaproteobacteria</taxon>
        <taxon>Moraxellales</taxon>
        <taxon>Moraxellaceae</taxon>
        <taxon>Acinetobacter</taxon>
    </lineage>
</organism>
<dbReference type="GO" id="GO:0016787">
    <property type="term" value="F:hydrolase activity"/>
    <property type="evidence" value="ECO:0007669"/>
    <property type="project" value="UniProtKB-KW"/>
</dbReference>
<dbReference type="PANTHER" id="PTHR15394">
    <property type="entry name" value="SERINE HYDROLASE RBBP9"/>
    <property type="match status" value="1"/>
</dbReference>
<dbReference type="InterPro" id="IPR010662">
    <property type="entry name" value="RBBP9/YdeN"/>
</dbReference>
<dbReference type="InterPro" id="IPR029058">
    <property type="entry name" value="AB_hydrolase_fold"/>
</dbReference>
<protein>
    <submittedName>
        <fullName evidence="1">Putative hydrolase YdeN</fullName>
        <ecNumber evidence="1">3.-.-.-</ecNumber>
    </submittedName>
</protein>
<dbReference type="Proteomes" id="UP000196240">
    <property type="component" value="Unassembled WGS sequence"/>
</dbReference>
<dbReference type="SUPFAM" id="SSF53474">
    <property type="entry name" value="alpha/beta-Hydrolases"/>
    <property type="match status" value="1"/>
</dbReference>
<dbReference type="AlphaFoldDB" id="A0A1R7QD51"/>
<keyword evidence="1" id="KW-0378">Hydrolase</keyword>
<dbReference type="RefSeq" id="WP_087012545.1">
    <property type="nucleotide sequence ID" value="NZ_FUUY01000005.1"/>
</dbReference>
<proteinExistence type="predicted"/>